<dbReference type="STRING" id="1469144.LI90_2238"/>
<dbReference type="Gene3D" id="2.30.30.140">
    <property type="match status" value="1"/>
</dbReference>
<reference evidence="2" key="4">
    <citation type="submission" date="2015-04" db="EMBL/GenBank/DDBJ databases">
        <title>Physiological reanalysis, assessment of diazotrophy, and genome sequences of multiple isolates of Streptomyces thermoautotrophicus.</title>
        <authorList>
            <person name="MacKellar D.C."/>
            <person name="Lieber L."/>
            <person name="Norman J."/>
            <person name="Bolger A."/>
            <person name="Tobin C."/>
            <person name="Murray J.W."/>
            <person name="Woodward J."/>
            <person name="Friesen M."/>
            <person name="Prell J."/>
        </authorList>
    </citation>
    <scope>NUCLEOTIDE SEQUENCE [LARGE SCALE GENOMIC DNA]</scope>
    <source>
        <strain evidence="2">H1</strain>
    </source>
</reference>
<accession>A0A132MU18</accession>
<dbReference type="Pfam" id="PF01455">
    <property type="entry name" value="HupF_HypC"/>
    <property type="match status" value="1"/>
</dbReference>
<evidence type="ECO:0000313" key="6">
    <source>
        <dbReference type="Proteomes" id="UP000070598"/>
    </source>
</evidence>
<dbReference type="InterPro" id="IPR001109">
    <property type="entry name" value="Hydrogenase_HupF/HypC"/>
</dbReference>
<evidence type="ECO:0000256" key="1">
    <source>
        <dbReference type="ARBA" id="ARBA00006018"/>
    </source>
</evidence>
<reference evidence="3 7" key="2">
    <citation type="submission" date="2015-02" db="EMBL/GenBank/DDBJ databases">
        <title>Physiological reanalysis, assessment of diazotrophy, and genome sequences of multiple isolates of Streptomyces thermoautotrophicus.</title>
        <authorList>
            <person name="MacKellar D.C."/>
            <person name="Lieber L."/>
            <person name="Norman J."/>
            <person name="Bolger A."/>
            <person name="Tobin C."/>
            <person name="Murray J.W."/>
            <person name="Prell J."/>
        </authorList>
    </citation>
    <scope>NUCLEOTIDE SEQUENCE [LARGE SCALE GENOMIC DNA]</scope>
    <source>
        <strain evidence="3 7">UBT1</strain>
    </source>
</reference>
<evidence type="ECO:0000313" key="4">
    <source>
        <dbReference type="EMBL" id="KWX06919.1"/>
    </source>
</evidence>
<dbReference type="PANTHER" id="PTHR35177">
    <property type="entry name" value="HYDROGENASE MATURATION FACTOR HYBG"/>
    <property type="match status" value="1"/>
</dbReference>
<dbReference type="AlphaFoldDB" id="A0A132MU18"/>
<name>A0A132MU18_9ACTN</name>
<dbReference type="GO" id="GO:1902670">
    <property type="term" value="F:carbon dioxide binding"/>
    <property type="evidence" value="ECO:0007669"/>
    <property type="project" value="TreeGrafter"/>
</dbReference>
<dbReference type="Proteomes" id="UP000070598">
    <property type="component" value="Unassembled WGS sequence"/>
</dbReference>
<dbReference type="OrthoDB" id="9806017at2"/>
<dbReference type="Proteomes" id="UP000070188">
    <property type="component" value="Unassembled WGS sequence"/>
</dbReference>
<keyword evidence="5" id="KW-1185">Reference proteome</keyword>
<dbReference type="RefSeq" id="WP_066887567.1">
    <property type="nucleotide sequence ID" value="NZ_CP171739.1"/>
</dbReference>
<dbReference type="EMBL" id="LAXD01000001">
    <property type="protein sequence ID" value="KWX01210.1"/>
    <property type="molecule type" value="Genomic_DNA"/>
</dbReference>
<dbReference type="EMBL" id="JYIK01001082">
    <property type="protein sequence ID" value="KWX06919.1"/>
    <property type="molecule type" value="Genomic_DNA"/>
</dbReference>
<evidence type="ECO:0000313" key="5">
    <source>
        <dbReference type="Proteomes" id="UP000070188"/>
    </source>
</evidence>
<dbReference type="PRINTS" id="PR00445">
    <property type="entry name" value="HUPFHYPC"/>
</dbReference>
<evidence type="ECO:0000313" key="3">
    <source>
        <dbReference type="EMBL" id="KWX05554.1"/>
    </source>
</evidence>
<sequence>MCLGIPGKIVEIWEENGTKMARVEFPGETRKVCLAYLPDLQVGDYVVAHAGFALTRLDEESALVTLKMMAEYGVIEDTLPGSAAVTGGAQ</sequence>
<dbReference type="PROSITE" id="PS01097">
    <property type="entry name" value="HUPF_HYPC"/>
    <property type="match status" value="1"/>
</dbReference>
<gene>
    <name evidence="2" type="ORF">LI90_2238</name>
    <name evidence="3" type="ORF">TH66_02500</name>
    <name evidence="4" type="ORF">TR74_20420</name>
</gene>
<dbReference type="PANTHER" id="PTHR35177:SF2">
    <property type="entry name" value="HYDROGENASE MATURATION FACTOR HYBG"/>
    <property type="match status" value="1"/>
</dbReference>
<dbReference type="SUPFAM" id="SSF159127">
    <property type="entry name" value="HupF/HypC-like"/>
    <property type="match status" value="1"/>
</dbReference>
<dbReference type="GO" id="GO:0051604">
    <property type="term" value="P:protein maturation"/>
    <property type="evidence" value="ECO:0007669"/>
    <property type="project" value="TreeGrafter"/>
</dbReference>
<proteinExistence type="inferred from homology"/>
<comment type="caution">
    <text evidence="2">The sequence shown here is derived from an EMBL/GenBank/DDBJ whole genome shotgun (WGS) entry which is preliminary data.</text>
</comment>
<reference evidence="6" key="1">
    <citation type="submission" date="2015-02" db="EMBL/GenBank/DDBJ databases">
        <title>Physiological reanalysis, assessment of diazotrophy, and genome sequences of multiple isolates of Streptomyces thermoautotrophicus.</title>
        <authorList>
            <person name="MacKellar D.C."/>
            <person name="Lieber L."/>
            <person name="Norman J."/>
            <person name="Bolger A."/>
            <person name="Tobin C."/>
            <person name="Murray J.W."/>
            <person name="Friesen M."/>
            <person name="Prell J."/>
        </authorList>
    </citation>
    <scope>NUCLEOTIDE SEQUENCE [LARGE SCALE GENOMIC DNA]</scope>
    <source>
        <strain evidence="6">UBT1</strain>
    </source>
</reference>
<protein>
    <submittedName>
        <fullName evidence="2">Hydrogenase assembly chaperone hypC/hupF</fullName>
    </submittedName>
    <submittedName>
        <fullName evidence="3">Hydrogenase assembly protein HypC</fullName>
    </submittedName>
</protein>
<organism evidence="2 5">
    <name type="scientific">Carbonactinospora thermoautotrophica</name>
    <dbReference type="NCBI Taxonomy" id="1469144"/>
    <lineage>
        <taxon>Bacteria</taxon>
        <taxon>Bacillati</taxon>
        <taxon>Actinomycetota</taxon>
        <taxon>Actinomycetes</taxon>
        <taxon>Kitasatosporales</taxon>
        <taxon>Carbonactinosporaceae</taxon>
        <taxon>Carbonactinospora</taxon>
    </lineage>
</organism>
<dbReference type="NCBIfam" id="TIGR00074">
    <property type="entry name" value="hypC_hupF"/>
    <property type="match status" value="1"/>
</dbReference>
<evidence type="ECO:0000313" key="7">
    <source>
        <dbReference type="Proteomes" id="UP000070659"/>
    </source>
</evidence>
<dbReference type="GO" id="GO:0005506">
    <property type="term" value="F:iron ion binding"/>
    <property type="evidence" value="ECO:0007669"/>
    <property type="project" value="TreeGrafter"/>
</dbReference>
<dbReference type="Proteomes" id="UP000070659">
    <property type="component" value="Unassembled WGS sequence"/>
</dbReference>
<dbReference type="EMBL" id="JYIJ01000011">
    <property type="protein sequence ID" value="KWX05554.1"/>
    <property type="molecule type" value="Genomic_DNA"/>
</dbReference>
<dbReference type="InterPro" id="IPR019812">
    <property type="entry name" value="Hydgase_assmbl_chp_CS"/>
</dbReference>
<comment type="similarity">
    <text evidence="1">Belongs to the HupF/HypC family.</text>
</comment>
<reference evidence="5" key="3">
    <citation type="submission" date="2015-04" db="EMBL/GenBank/DDBJ databases">
        <title>Physiological reanalysis, assessment of diazotrophy, and genome sequences of multiple isolates of Streptomyces thermoautotrophicus.</title>
        <authorList>
            <person name="MacKellar D.C."/>
            <person name="Lieber L."/>
            <person name="Norman J."/>
            <person name="Bolger A."/>
            <person name="Tobin C."/>
            <person name="Murray J.W."/>
            <person name="Chang R."/>
            <person name="Ford T."/>
            <person name="Nguyen P.Q."/>
            <person name="Woodward J."/>
            <person name="Permingeat H."/>
            <person name="Joshi N.S."/>
            <person name="Silver P.A."/>
            <person name="Usadel B."/>
            <person name="Rutherford A.W."/>
            <person name="Friesen M."/>
            <person name="Prell J."/>
        </authorList>
    </citation>
    <scope>NUCLEOTIDE SEQUENCE [LARGE SCALE GENOMIC DNA]</scope>
    <source>
        <strain evidence="5">H1</strain>
    </source>
</reference>
<evidence type="ECO:0000313" key="2">
    <source>
        <dbReference type="EMBL" id="KWX01210.1"/>
    </source>
</evidence>
<dbReference type="PATRIC" id="fig|1469144.10.peg.2426"/>